<comment type="subcellular location">
    <subcellularLocation>
        <location evidence="2">Cell projection</location>
        <location evidence="2">Neuron projection</location>
    </subcellularLocation>
    <subcellularLocation>
        <location evidence="1">Cytoplasmic vesicle</location>
        <location evidence="1">Secretory vesicle lumen</location>
    </subcellularLocation>
    <subcellularLocation>
        <location evidence="3">Secreted</location>
    </subcellularLocation>
</comment>
<keyword evidence="7" id="KW-0467">Mast cell degranulation</keyword>
<evidence type="ECO:0000313" key="15">
    <source>
        <dbReference type="EMBL" id="KAB1256134.1"/>
    </source>
</evidence>
<dbReference type="AlphaFoldDB" id="A0A5N4CCQ1"/>
<comment type="caution">
    <text evidence="15">The sequence shown here is derived from an EMBL/GenBank/DDBJ whole genome shotgun (WGS) entry which is preliminary data.</text>
</comment>
<dbReference type="GO" id="GO:0043303">
    <property type="term" value="P:mast cell degranulation"/>
    <property type="evidence" value="ECO:0007669"/>
    <property type="project" value="UniProtKB-KW"/>
</dbReference>
<dbReference type="GO" id="GO:0007218">
    <property type="term" value="P:neuropeptide signaling pathway"/>
    <property type="evidence" value="ECO:0007669"/>
    <property type="project" value="InterPro"/>
</dbReference>
<feature type="non-terminal residue" evidence="15">
    <location>
        <position position="65"/>
    </location>
</feature>
<organism evidence="15 16">
    <name type="scientific">Camelus dromedarius</name>
    <name type="common">Dromedary</name>
    <name type="synonym">Arabian camel</name>
    <dbReference type="NCBI Taxonomy" id="9838"/>
    <lineage>
        <taxon>Eukaryota</taxon>
        <taxon>Metazoa</taxon>
        <taxon>Chordata</taxon>
        <taxon>Craniata</taxon>
        <taxon>Vertebrata</taxon>
        <taxon>Euteleostomi</taxon>
        <taxon>Mammalia</taxon>
        <taxon>Eutheria</taxon>
        <taxon>Laurasiatheria</taxon>
        <taxon>Artiodactyla</taxon>
        <taxon>Tylopoda</taxon>
        <taxon>Camelidae</taxon>
        <taxon>Camelus</taxon>
    </lineage>
</organism>
<evidence type="ECO:0000256" key="6">
    <source>
        <dbReference type="ARBA" id="ARBA00022525"/>
    </source>
</evidence>
<evidence type="ECO:0000256" key="13">
    <source>
        <dbReference type="ARBA" id="ARBA00033733"/>
    </source>
</evidence>
<dbReference type="Proteomes" id="UP000299084">
    <property type="component" value="Unassembled WGS sequence"/>
</dbReference>
<keyword evidence="6" id="KW-0964">Secreted</keyword>
<evidence type="ECO:0000256" key="4">
    <source>
        <dbReference type="ARBA" id="ARBA00010012"/>
    </source>
</evidence>
<evidence type="ECO:0000256" key="1">
    <source>
        <dbReference type="ARBA" id="ARBA00004263"/>
    </source>
</evidence>
<gene>
    <name evidence="15" type="ORF">Cadr_000027623</name>
</gene>
<keyword evidence="8" id="KW-0165">Cleavage on pair of basic residues</keyword>
<evidence type="ECO:0000256" key="9">
    <source>
        <dbReference type="ARBA" id="ARBA00022729"/>
    </source>
</evidence>
<comment type="function">
    <text evidence="13">Induces an itch response through activation of receptors present on mast cells, triggering mast cell degranulation.</text>
</comment>
<accession>A0A5N4CCQ1</accession>
<evidence type="ECO:0000256" key="10">
    <source>
        <dbReference type="ARBA" id="ARBA00022815"/>
    </source>
</evidence>
<dbReference type="GO" id="GO:0031410">
    <property type="term" value="C:cytoplasmic vesicle"/>
    <property type="evidence" value="ECO:0007669"/>
    <property type="project" value="UniProtKB-SubCell"/>
</dbReference>
<dbReference type="STRING" id="9838.ENSCDRP00005027986"/>
<evidence type="ECO:0000256" key="14">
    <source>
        <dbReference type="SAM" id="SignalP"/>
    </source>
</evidence>
<evidence type="ECO:0000256" key="2">
    <source>
        <dbReference type="ARBA" id="ARBA00004487"/>
    </source>
</evidence>
<evidence type="ECO:0000313" key="16">
    <source>
        <dbReference type="Proteomes" id="UP000299084"/>
    </source>
</evidence>
<feature type="chain" id="PRO_5024349605" description="Gastrin-releasing peptide" evidence="14">
    <location>
        <begin position="24"/>
        <end position="65"/>
    </location>
</feature>
<proteinExistence type="inferred from homology"/>
<evidence type="ECO:0000256" key="12">
    <source>
        <dbReference type="ARBA" id="ARBA00023329"/>
    </source>
</evidence>
<evidence type="ECO:0000256" key="8">
    <source>
        <dbReference type="ARBA" id="ARBA00022685"/>
    </source>
</evidence>
<dbReference type="GO" id="GO:0043005">
    <property type="term" value="C:neuron projection"/>
    <property type="evidence" value="ECO:0007669"/>
    <property type="project" value="UniProtKB-SubCell"/>
</dbReference>
<dbReference type="PANTHER" id="PTHR16866:SF2">
    <property type="entry name" value="GASTRIN-RELEASING PEPTIDE"/>
    <property type="match status" value="1"/>
</dbReference>
<evidence type="ECO:0000256" key="5">
    <source>
        <dbReference type="ARBA" id="ARBA00016270"/>
    </source>
</evidence>
<keyword evidence="9 14" id="KW-0732">Signal</keyword>
<keyword evidence="12" id="KW-0968">Cytoplasmic vesicle</keyword>
<dbReference type="InterPro" id="IPR000874">
    <property type="entry name" value="Bombesin"/>
</dbReference>
<dbReference type="GO" id="GO:0005615">
    <property type="term" value="C:extracellular space"/>
    <property type="evidence" value="ECO:0007669"/>
    <property type="project" value="TreeGrafter"/>
</dbReference>
<keyword evidence="11" id="KW-0966">Cell projection</keyword>
<protein>
    <recommendedName>
        <fullName evidence="5">Gastrin-releasing peptide</fullName>
    </recommendedName>
</protein>
<dbReference type="EMBL" id="JWIN03000030">
    <property type="protein sequence ID" value="KAB1256134.1"/>
    <property type="molecule type" value="Genomic_DNA"/>
</dbReference>
<comment type="similarity">
    <text evidence="4">Belongs to the bombesin/neuromedin-B/ranatensin family.</text>
</comment>
<keyword evidence="16" id="KW-1185">Reference proteome</keyword>
<keyword evidence="10" id="KW-0027">Amidation</keyword>
<evidence type="ECO:0000256" key="3">
    <source>
        <dbReference type="ARBA" id="ARBA00004613"/>
    </source>
</evidence>
<sequence length="65" mass="6895">MRGREFPLVLLALVVCQAPRGPAAPVSAGGGTLLAKMYPRGNHWAVAWEEKPLLPDLVSAVASEE</sequence>
<feature type="signal peptide" evidence="14">
    <location>
        <begin position="1"/>
        <end position="23"/>
    </location>
</feature>
<dbReference type="PANTHER" id="PTHR16866">
    <property type="entry name" value="GASTRIN-RELEASING PEPTIDE"/>
    <property type="match status" value="1"/>
</dbReference>
<dbReference type="GO" id="GO:0005184">
    <property type="term" value="F:neuropeptide hormone activity"/>
    <property type="evidence" value="ECO:0007669"/>
    <property type="project" value="TreeGrafter"/>
</dbReference>
<name>A0A5N4CCQ1_CAMDR</name>
<evidence type="ECO:0000256" key="11">
    <source>
        <dbReference type="ARBA" id="ARBA00023273"/>
    </source>
</evidence>
<evidence type="ECO:0000256" key="7">
    <source>
        <dbReference type="ARBA" id="ARBA00022675"/>
    </source>
</evidence>
<reference evidence="15 16" key="1">
    <citation type="journal article" date="2019" name="Mol. Ecol. Resour.">
        <title>Improving Illumina assemblies with Hi-C and long reads: an example with the North African dromedary.</title>
        <authorList>
            <person name="Elbers J.P."/>
            <person name="Rogers M.F."/>
            <person name="Perelman P.L."/>
            <person name="Proskuryakova A.A."/>
            <person name="Serdyukova N.A."/>
            <person name="Johnson W.E."/>
            <person name="Horin P."/>
            <person name="Corander J."/>
            <person name="Murphy D."/>
            <person name="Burger P.A."/>
        </authorList>
    </citation>
    <scope>NUCLEOTIDE SEQUENCE [LARGE SCALE GENOMIC DNA]</scope>
    <source>
        <strain evidence="15">Drom800</strain>
        <tissue evidence="15">Blood</tissue>
    </source>
</reference>